<evidence type="ECO:0000256" key="15">
    <source>
        <dbReference type="SAM" id="MobiDB-lite"/>
    </source>
</evidence>
<keyword evidence="5 13" id="KW-0227">DNA damage</keyword>
<dbReference type="SUPFAM" id="SSF52540">
    <property type="entry name" value="P-loop containing nucleoside triphosphate hydrolases"/>
    <property type="match status" value="2"/>
</dbReference>
<keyword evidence="3 13" id="KW-0963">Cytoplasm</keyword>
<dbReference type="SMART" id="SM00490">
    <property type="entry name" value="HELICc"/>
    <property type="match status" value="1"/>
</dbReference>
<dbReference type="InterPro" id="IPR036876">
    <property type="entry name" value="UVR_dom_sf"/>
</dbReference>
<comment type="caution">
    <text evidence="19">The sequence shown here is derived from an EMBL/GenBank/DDBJ whole genome shotgun (WGS) entry which is preliminary data.</text>
</comment>
<keyword evidence="10 13" id="KW-0742">SOS response</keyword>
<dbReference type="PROSITE" id="PS51194">
    <property type="entry name" value="HELICASE_CTER"/>
    <property type="match status" value="1"/>
</dbReference>
<feature type="binding site" evidence="13">
    <location>
        <begin position="47"/>
        <end position="54"/>
    </location>
    <ligand>
        <name>ATP</name>
        <dbReference type="ChEBI" id="CHEBI:30616"/>
    </ligand>
</feature>
<dbReference type="NCBIfam" id="NF003673">
    <property type="entry name" value="PRK05298.1"/>
    <property type="match status" value="1"/>
</dbReference>
<keyword evidence="7 13" id="KW-0067">ATP-binding</keyword>
<dbReference type="EMBL" id="LLVT01000003">
    <property type="protein sequence ID" value="KSW10450.1"/>
    <property type="molecule type" value="Genomic_DNA"/>
</dbReference>
<dbReference type="SMART" id="SM00487">
    <property type="entry name" value="DEXDc"/>
    <property type="match status" value="1"/>
</dbReference>
<feature type="short sequence motif" description="Beta-hairpin" evidence="13">
    <location>
        <begin position="100"/>
        <end position="123"/>
    </location>
</feature>
<keyword evidence="6 13" id="KW-0228">DNA excision</keyword>
<feature type="compositionally biased region" description="Basic and acidic residues" evidence="15">
    <location>
        <begin position="620"/>
        <end position="632"/>
    </location>
</feature>
<dbReference type="Pfam" id="PF00271">
    <property type="entry name" value="Helicase_C"/>
    <property type="match status" value="1"/>
</dbReference>
<dbReference type="SUPFAM" id="SSF46600">
    <property type="entry name" value="C-terminal UvrC-binding domain of UvrB"/>
    <property type="match status" value="1"/>
</dbReference>
<dbReference type="GO" id="GO:0005524">
    <property type="term" value="F:ATP binding"/>
    <property type="evidence" value="ECO:0007669"/>
    <property type="project" value="UniProtKB-UniRule"/>
</dbReference>
<evidence type="ECO:0000259" key="18">
    <source>
        <dbReference type="PROSITE" id="PS51194"/>
    </source>
</evidence>
<dbReference type="InterPro" id="IPR001943">
    <property type="entry name" value="UVR_dom"/>
</dbReference>
<dbReference type="InterPro" id="IPR024759">
    <property type="entry name" value="UvrB_YAD/RRR_dom"/>
</dbReference>
<evidence type="ECO:0000256" key="10">
    <source>
        <dbReference type="ARBA" id="ARBA00023236"/>
    </source>
</evidence>
<evidence type="ECO:0000259" key="17">
    <source>
        <dbReference type="PROSITE" id="PS51192"/>
    </source>
</evidence>
<evidence type="ECO:0000256" key="13">
    <source>
        <dbReference type="HAMAP-Rule" id="MF_00204"/>
    </source>
</evidence>
<dbReference type="InterPro" id="IPR004807">
    <property type="entry name" value="UvrB"/>
</dbReference>
<keyword evidence="8 13" id="KW-0267">Excision nuclease</keyword>
<dbReference type="Gene3D" id="3.40.50.300">
    <property type="entry name" value="P-loop containing nucleotide triphosphate hydrolases"/>
    <property type="match status" value="3"/>
</dbReference>
<evidence type="ECO:0000256" key="1">
    <source>
        <dbReference type="ARBA" id="ARBA00004496"/>
    </source>
</evidence>
<evidence type="ECO:0000256" key="12">
    <source>
        <dbReference type="ARBA" id="ARBA00029504"/>
    </source>
</evidence>
<name>A0A0V8RR54_9ACTO</name>
<keyword evidence="9 13" id="KW-0234">DNA repair</keyword>
<evidence type="ECO:0000256" key="8">
    <source>
        <dbReference type="ARBA" id="ARBA00022881"/>
    </source>
</evidence>
<dbReference type="GO" id="GO:0005737">
    <property type="term" value="C:cytoplasm"/>
    <property type="evidence" value="ECO:0007669"/>
    <property type="project" value="UniProtKB-SubCell"/>
</dbReference>
<dbReference type="InterPro" id="IPR027417">
    <property type="entry name" value="P-loop_NTPase"/>
</dbReference>
<proteinExistence type="inferred from homology"/>
<evidence type="ECO:0000313" key="19">
    <source>
        <dbReference type="EMBL" id="KSW10450.1"/>
    </source>
</evidence>
<evidence type="ECO:0000256" key="4">
    <source>
        <dbReference type="ARBA" id="ARBA00022741"/>
    </source>
</evidence>
<dbReference type="GO" id="GO:0016887">
    <property type="term" value="F:ATP hydrolysis activity"/>
    <property type="evidence" value="ECO:0007669"/>
    <property type="project" value="InterPro"/>
</dbReference>
<dbReference type="GO" id="GO:0009381">
    <property type="term" value="F:excinuclease ABC activity"/>
    <property type="evidence" value="ECO:0007669"/>
    <property type="project" value="UniProtKB-UniRule"/>
</dbReference>
<comment type="subunit">
    <text evidence="11 13 14">Forms a heterotetramer with UvrA during the search for lesions. Interacts with UvrC in an incision complex.</text>
</comment>
<comment type="domain">
    <text evidence="13">The beta-hairpin motif is involved in DNA binding.</text>
</comment>
<dbReference type="AlphaFoldDB" id="A0A0V8RR54"/>
<comment type="subcellular location">
    <subcellularLocation>
        <location evidence="1 13 14">Cytoplasm</location>
    </subcellularLocation>
</comment>
<dbReference type="Pfam" id="PF12344">
    <property type="entry name" value="UvrB"/>
    <property type="match status" value="1"/>
</dbReference>
<dbReference type="GO" id="GO:0009432">
    <property type="term" value="P:SOS response"/>
    <property type="evidence" value="ECO:0007669"/>
    <property type="project" value="UniProtKB-UniRule"/>
</dbReference>
<evidence type="ECO:0000256" key="5">
    <source>
        <dbReference type="ARBA" id="ARBA00022763"/>
    </source>
</evidence>
<evidence type="ECO:0000256" key="2">
    <source>
        <dbReference type="ARBA" id="ARBA00008533"/>
    </source>
</evidence>
<dbReference type="GO" id="GO:0006289">
    <property type="term" value="P:nucleotide-excision repair"/>
    <property type="evidence" value="ECO:0007669"/>
    <property type="project" value="UniProtKB-UniRule"/>
</dbReference>
<feature type="region of interest" description="Disordered" evidence="15">
    <location>
        <begin position="1"/>
        <end position="25"/>
    </location>
</feature>
<evidence type="ECO:0000256" key="11">
    <source>
        <dbReference type="ARBA" id="ARBA00026033"/>
    </source>
</evidence>
<dbReference type="CDD" id="cd17916">
    <property type="entry name" value="DEXHc_UvrB"/>
    <property type="match status" value="1"/>
</dbReference>
<sequence>MSNNVVTRHNKPFEAISPYTPSGDQPKAIRELAARIRDGEQDVVLMGATGTGKSATTAWLIEELQRPALVLEPNKTLAAQLAAEFRELLPNNAVEYFVSYYDYYQPEAYVPQTDTFIEKDSSINDEVERLRHSATNSLLTRRDTVVVSSVSCIYGLGTPEEYVARMIELERGMIIDRDALLRRFVAMQYVRNDMAFTRGTFRVRGDTIEIIPVYEELAIRIEMFGDEIDSLAVLHPLTGDVIDQVDHTYLFPASHYVAGEERMKKAIASIEDELDDRLAWFRGQNKLLEEQRLRMRTTFDLEMLKEIGSCSGVENYSRHIDGRGPGTPPHTLLDYFPDDFLLIIDESHVTVPQIGAMFEGDMSRKRTLVDYGFRLPSAMDNRPLKWDEFTERIGQTVYLSATPGPYELERSDGVVEQIIRPTGLVDPLVVVKPTEGQIDDLLEQVRVRVERDERVLVTTLTKKMAEELTTYLAERGVKVEYLHSDVDTLRRVELLRELRLGTFDVLVGINLLREGLDLPEVSLVSILDADKEGFLRSTRSLIQTIGRAARNVSGEVHMYADNMTDSMNEAISETMRRREIQIAYNKEHGIDPQPLRKKISDVTDMLAREQVDTQTLLEGGYRKEKSKRERSDATGGGRAVTSGQRAEAELAELIEELSAQMMTAAQHLQFEVAARLRDEIEDLKKELRAMKRAH</sequence>
<evidence type="ECO:0000256" key="9">
    <source>
        <dbReference type="ARBA" id="ARBA00023204"/>
    </source>
</evidence>
<dbReference type="Pfam" id="PF17757">
    <property type="entry name" value="UvrB_inter"/>
    <property type="match status" value="1"/>
</dbReference>
<protein>
    <recommendedName>
        <fullName evidence="12 13">UvrABC system protein B</fullName>
        <shortName evidence="13">Protein UvrB</shortName>
    </recommendedName>
    <alternativeName>
        <fullName evidence="13">Excinuclease ABC subunit B</fullName>
    </alternativeName>
</protein>
<dbReference type="PROSITE" id="PS51192">
    <property type="entry name" value="HELICASE_ATP_BIND_1"/>
    <property type="match status" value="1"/>
</dbReference>
<dbReference type="PANTHER" id="PTHR24029">
    <property type="entry name" value="UVRABC SYSTEM PROTEIN B"/>
    <property type="match status" value="1"/>
</dbReference>
<dbReference type="RefSeq" id="WP_060567334.1">
    <property type="nucleotide sequence ID" value="NZ_CP040006.1"/>
</dbReference>
<dbReference type="InterPro" id="IPR041471">
    <property type="entry name" value="UvrB_inter"/>
</dbReference>
<gene>
    <name evidence="13" type="primary">uvrB</name>
    <name evidence="19" type="ORF">APY09_08030</name>
</gene>
<dbReference type="Pfam" id="PF02151">
    <property type="entry name" value="UVR"/>
    <property type="match status" value="1"/>
</dbReference>
<dbReference type="CDD" id="cd18790">
    <property type="entry name" value="SF2_C_UvrB"/>
    <property type="match status" value="1"/>
</dbReference>
<comment type="function">
    <text evidence="13">The UvrABC repair system catalyzes the recognition and processing of DNA lesions. A damage recognition complex composed of 2 UvrA and 2 UvrB subunits scans DNA for abnormalities. Upon binding of the UvrA(2)B(2) complex to a putative damaged site, the DNA wraps around one UvrB monomer. DNA wrap is dependent on ATP binding by UvrB and probably causes local melting of the DNA helix, facilitating insertion of UvrB beta-hairpin between the DNA strands. Then UvrB probes one DNA strand for the presence of a lesion. If a lesion is found the UvrA subunits dissociate and the UvrB-DNA preincision complex is formed. This complex is subsequently bound by UvrC and the second UvrB is released. If no lesion is found, the DNA wraps around the other UvrB subunit that will check the other stand for damage.</text>
</comment>
<dbReference type="PROSITE" id="PS50151">
    <property type="entry name" value="UVR"/>
    <property type="match status" value="1"/>
</dbReference>
<evidence type="ECO:0000256" key="7">
    <source>
        <dbReference type="ARBA" id="ARBA00022840"/>
    </source>
</evidence>
<dbReference type="InterPro" id="IPR001650">
    <property type="entry name" value="Helicase_C-like"/>
</dbReference>
<evidence type="ECO:0000256" key="3">
    <source>
        <dbReference type="ARBA" id="ARBA00022490"/>
    </source>
</evidence>
<dbReference type="Proteomes" id="UP000054686">
    <property type="component" value="Unassembled WGS sequence"/>
</dbReference>
<dbReference type="Gene3D" id="4.10.860.10">
    <property type="entry name" value="UVR domain"/>
    <property type="match status" value="1"/>
</dbReference>
<evidence type="ECO:0000256" key="6">
    <source>
        <dbReference type="ARBA" id="ARBA00022769"/>
    </source>
</evidence>
<evidence type="ECO:0000259" key="16">
    <source>
        <dbReference type="PROSITE" id="PS50151"/>
    </source>
</evidence>
<dbReference type="HAMAP" id="MF_00204">
    <property type="entry name" value="UvrB"/>
    <property type="match status" value="1"/>
</dbReference>
<dbReference type="FunFam" id="3.40.50.300:FF:000477">
    <property type="entry name" value="UvrABC system protein B"/>
    <property type="match status" value="1"/>
</dbReference>
<keyword evidence="4 13" id="KW-0547">Nucleotide-binding</keyword>
<dbReference type="PANTHER" id="PTHR24029:SF0">
    <property type="entry name" value="UVRABC SYSTEM PROTEIN B"/>
    <property type="match status" value="1"/>
</dbReference>
<comment type="similarity">
    <text evidence="2 13 14">Belongs to the UvrB family.</text>
</comment>
<accession>A0A0V8RR54</accession>
<feature type="domain" description="Helicase C-terminal" evidence="18">
    <location>
        <begin position="437"/>
        <end position="603"/>
    </location>
</feature>
<feature type="region of interest" description="Disordered" evidence="15">
    <location>
        <begin position="617"/>
        <end position="644"/>
    </location>
</feature>
<dbReference type="Pfam" id="PF04851">
    <property type="entry name" value="ResIII"/>
    <property type="match status" value="1"/>
</dbReference>
<dbReference type="GO" id="GO:0009380">
    <property type="term" value="C:excinuclease repair complex"/>
    <property type="evidence" value="ECO:0007669"/>
    <property type="project" value="InterPro"/>
</dbReference>
<dbReference type="NCBIfam" id="TIGR00631">
    <property type="entry name" value="uvrb"/>
    <property type="match status" value="1"/>
</dbReference>
<dbReference type="InterPro" id="IPR006935">
    <property type="entry name" value="Helicase/UvrB_N"/>
</dbReference>
<evidence type="ECO:0000313" key="20">
    <source>
        <dbReference type="Proteomes" id="UP000054686"/>
    </source>
</evidence>
<dbReference type="GO" id="GO:0003677">
    <property type="term" value="F:DNA binding"/>
    <property type="evidence" value="ECO:0007669"/>
    <property type="project" value="UniProtKB-UniRule"/>
</dbReference>
<dbReference type="FunFam" id="4.10.860.10:FF:000009">
    <property type="entry name" value="UvrABC system protein B"/>
    <property type="match status" value="1"/>
</dbReference>
<reference evidence="19 20" key="1">
    <citation type="submission" date="2015-10" db="EMBL/GenBank/DDBJ databases">
        <title>Draft Genome of Actinomyces odontolyticus subsp. actinosynbacter strain XH001.</title>
        <authorList>
            <person name="Mclean J.S."/>
            <person name="He X."/>
        </authorList>
    </citation>
    <scope>NUCLEOTIDE SEQUENCE [LARGE SCALE GENOMIC DNA]</scope>
    <source>
        <strain evidence="19 20">XH001</strain>
    </source>
</reference>
<evidence type="ECO:0000256" key="14">
    <source>
        <dbReference type="RuleBase" id="RU003587"/>
    </source>
</evidence>
<organism evidence="19 20">
    <name type="scientific">Schaalia odontolytica</name>
    <dbReference type="NCBI Taxonomy" id="1660"/>
    <lineage>
        <taxon>Bacteria</taxon>
        <taxon>Bacillati</taxon>
        <taxon>Actinomycetota</taxon>
        <taxon>Actinomycetes</taxon>
        <taxon>Actinomycetales</taxon>
        <taxon>Actinomycetaceae</taxon>
        <taxon>Schaalia</taxon>
    </lineage>
</organism>
<dbReference type="InterPro" id="IPR014001">
    <property type="entry name" value="Helicase_ATP-bd"/>
</dbReference>
<feature type="domain" description="Helicase ATP-binding" evidence="17">
    <location>
        <begin position="34"/>
        <end position="169"/>
    </location>
</feature>
<feature type="domain" description="UVR" evidence="16">
    <location>
        <begin position="651"/>
        <end position="686"/>
    </location>
</feature>